<dbReference type="SUPFAM" id="SSF54236">
    <property type="entry name" value="Ubiquitin-like"/>
    <property type="match status" value="1"/>
</dbReference>
<protein>
    <recommendedName>
        <fullName evidence="6">Ubiquitin carboxyl-terminal hydrolase</fullName>
        <ecNumber evidence="6">3.4.19.12</ecNumber>
    </recommendedName>
</protein>
<evidence type="ECO:0000256" key="3">
    <source>
        <dbReference type="ARBA" id="ARBA00022786"/>
    </source>
</evidence>
<dbReference type="InterPro" id="IPR000626">
    <property type="entry name" value="Ubiquitin-like_dom"/>
</dbReference>
<reference evidence="10 11" key="1">
    <citation type="journal article" date="2020" name="Elife">
        <title>Loss of centromere function drives karyotype evolution in closely related Malassezia species.</title>
        <authorList>
            <person name="Sankaranarayanan S.R."/>
            <person name="Ianiri G."/>
            <person name="Coelho M.A."/>
            <person name="Reza M.H."/>
            <person name="Thimmappa B.C."/>
            <person name="Ganguly P."/>
            <person name="Vadnala R.N."/>
            <person name="Sun S."/>
            <person name="Siddharthan R."/>
            <person name="Tellgren-Roth C."/>
            <person name="Dawson T.L."/>
            <person name="Heitman J."/>
            <person name="Sanyal K."/>
        </authorList>
    </citation>
    <scope>NUCLEOTIDE SEQUENCE [LARGE SCALE GENOMIC DNA]</scope>
    <source>
        <strain evidence="10">CBS14141</strain>
    </source>
</reference>
<dbReference type="GO" id="GO:0004843">
    <property type="term" value="F:cysteine-type deubiquitinase activity"/>
    <property type="evidence" value="ECO:0007669"/>
    <property type="project" value="UniProtKB-EC"/>
</dbReference>
<evidence type="ECO:0000256" key="7">
    <source>
        <dbReference type="SAM" id="MobiDB-lite"/>
    </source>
</evidence>
<dbReference type="EC" id="3.4.19.12" evidence="6"/>
<evidence type="ECO:0000259" key="8">
    <source>
        <dbReference type="PROSITE" id="PS50053"/>
    </source>
</evidence>
<keyword evidence="11" id="KW-1185">Reference proteome</keyword>
<dbReference type="InterPro" id="IPR018200">
    <property type="entry name" value="USP_CS"/>
</dbReference>
<feature type="compositionally biased region" description="Basic and acidic residues" evidence="7">
    <location>
        <begin position="377"/>
        <end position="386"/>
    </location>
</feature>
<dbReference type="Pfam" id="PF00240">
    <property type="entry name" value="ubiquitin"/>
    <property type="match status" value="1"/>
</dbReference>
<keyword evidence="4 6" id="KW-0378">Hydrolase</keyword>
<evidence type="ECO:0000313" key="10">
    <source>
        <dbReference type="EMBL" id="WFD46442.1"/>
    </source>
</evidence>
<dbReference type="Proteomes" id="UP000818624">
    <property type="component" value="Chromosome 1"/>
</dbReference>
<proteinExistence type="inferred from homology"/>
<feature type="domain" description="USP" evidence="9">
    <location>
        <begin position="108"/>
        <end position="520"/>
    </location>
</feature>
<gene>
    <name evidence="10" type="primary">UBP6</name>
    <name evidence="10" type="ORF">GLX27_001077</name>
</gene>
<keyword evidence="5 6" id="KW-0788">Thiol protease</keyword>
<dbReference type="InterPro" id="IPR019954">
    <property type="entry name" value="Ubiquitin_CS"/>
</dbReference>
<evidence type="ECO:0000259" key="9">
    <source>
        <dbReference type="PROSITE" id="PS50235"/>
    </source>
</evidence>
<sequence length="523" mass="57574">MAKMSTVPVKVKHNGKVYDVQLDTSAQGRAFKDAIAELTHVPPERQKVMVKGGLLKDDTDLSKIGARAGQQFMVLGAAGALPQAPAKPVQFLEDMQDDEIAQASGHKVGLVNLGNTCYLNSTLQVLRCIPELNTALEQYSGSVGASDGEASLTASLRDLFREMNKAPEAFPPLVFLSLLRKVAPQFAEMAQGGGGFAQQDAEEAYVRILNALGAYLALNGGQDRFVQEYLTGHMSIERSIPEAPEEPKTQHSDPFLVLQCNISSTTNEMTAGILETLTQQIEKHSEHLGRTALYTEQSRIARLPMYLSVHFVRFYWRRDINKKTKIMRKVKFPLELDASVFATDDLKQRVAPLSQKVKAVAKEREERAKVRRRVKARQQDASKARDASGGAPADALAEAPERQEGNAITDDEERALRAKERADIEALIDPELKSDTGCNPSALYDLAAIVTHKGAAADAGHYMSWVRKENASGDEFDTLPSNEWYHFNDDKVAVVNSDKIQTLYGGGEDSVAYILLYRARGLQ</sequence>
<dbReference type="CDD" id="cd02657">
    <property type="entry name" value="Peptidase_C19A"/>
    <property type="match status" value="1"/>
</dbReference>
<dbReference type="SMART" id="SM00213">
    <property type="entry name" value="UBQ"/>
    <property type="match status" value="1"/>
</dbReference>
<evidence type="ECO:0000313" key="11">
    <source>
        <dbReference type="Proteomes" id="UP000818624"/>
    </source>
</evidence>
<dbReference type="Gene3D" id="3.90.70.10">
    <property type="entry name" value="Cysteine proteinases"/>
    <property type="match status" value="1"/>
</dbReference>
<keyword evidence="3 6" id="KW-0833">Ubl conjugation pathway</keyword>
<dbReference type="PROSITE" id="PS50053">
    <property type="entry name" value="UBIQUITIN_2"/>
    <property type="match status" value="1"/>
</dbReference>
<name>A0ABY8ENQ8_MALFU</name>
<keyword evidence="2 6" id="KW-0645">Protease</keyword>
<dbReference type="InterPro" id="IPR044635">
    <property type="entry name" value="UBP14-like"/>
</dbReference>
<dbReference type="PANTHER" id="PTHR43982:SF1">
    <property type="entry name" value="UBIQUITIN CARBOXYL-TERMINAL HYDROLASE 14"/>
    <property type="match status" value="1"/>
</dbReference>
<dbReference type="PANTHER" id="PTHR43982">
    <property type="entry name" value="UBIQUITIN CARBOXYL-TERMINAL HYDROLASE"/>
    <property type="match status" value="1"/>
</dbReference>
<dbReference type="InterPro" id="IPR028889">
    <property type="entry name" value="USP"/>
</dbReference>
<dbReference type="CDD" id="cd16104">
    <property type="entry name" value="Ubl_USP14_like"/>
    <property type="match status" value="1"/>
</dbReference>
<dbReference type="PROSITE" id="PS00973">
    <property type="entry name" value="USP_2"/>
    <property type="match status" value="1"/>
</dbReference>
<dbReference type="PROSITE" id="PS50235">
    <property type="entry name" value="USP_3"/>
    <property type="match status" value="1"/>
</dbReference>
<evidence type="ECO:0000256" key="2">
    <source>
        <dbReference type="ARBA" id="ARBA00022670"/>
    </source>
</evidence>
<comment type="similarity">
    <text evidence="6">Belongs to the peptidase C19 family.</text>
</comment>
<accession>A0ABY8ENQ8</accession>
<evidence type="ECO:0000256" key="6">
    <source>
        <dbReference type="RuleBase" id="RU366025"/>
    </source>
</evidence>
<feature type="region of interest" description="Disordered" evidence="7">
    <location>
        <begin position="362"/>
        <end position="412"/>
    </location>
</feature>
<evidence type="ECO:0000256" key="5">
    <source>
        <dbReference type="ARBA" id="ARBA00022807"/>
    </source>
</evidence>
<organism evidence="10 11">
    <name type="scientific">Malassezia furfur</name>
    <name type="common">Pityriasis versicolor infection agent</name>
    <name type="synonym">Pityrosporum furfur</name>
    <dbReference type="NCBI Taxonomy" id="55194"/>
    <lineage>
        <taxon>Eukaryota</taxon>
        <taxon>Fungi</taxon>
        <taxon>Dikarya</taxon>
        <taxon>Basidiomycota</taxon>
        <taxon>Ustilaginomycotina</taxon>
        <taxon>Malasseziomycetes</taxon>
        <taxon>Malasseziales</taxon>
        <taxon>Malasseziaceae</taxon>
        <taxon>Malassezia</taxon>
    </lineage>
</organism>
<dbReference type="SUPFAM" id="SSF54001">
    <property type="entry name" value="Cysteine proteinases"/>
    <property type="match status" value="1"/>
</dbReference>
<evidence type="ECO:0000256" key="1">
    <source>
        <dbReference type="ARBA" id="ARBA00000707"/>
    </source>
</evidence>
<dbReference type="PROSITE" id="PS00299">
    <property type="entry name" value="UBIQUITIN_1"/>
    <property type="match status" value="1"/>
</dbReference>
<dbReference type="EMBL" id="CP046234">
    <property type="protein sequence ID" value="WFD46442.1"/>
    <property type="molecule type" value="Genomic_DNA"/>
</dbReference>
<evidence type="ECO:0000256" key="4">
    <source>
        <dbReference type="ARBA" id="ARBA00022801"/>
    </source>
</evidence>
<dbReference type="InterPro" id="IPR038765">
    <property type="entry name" value="Papain-like_cys_pep_sf"/>
</dbReference>
<dbReference type="InterPro" id="IPR001394">
    <property type="entry name" value="Peptidase_C19_UCH"/>
</dbReference>
<feature type="domain" description="Ubiquitin-like" evidence="8">
    <location>
        <begin position="5"/>
        <end position="75"/>
    </location>
</feature>
<dbReference type="PROSITE" id="PS00972">
    <property type="entry name" value="USP_1"/>
    <property type="match status" value="1"/>
</dbReference>
<dbReference type="Gene3D" id="3.10.20.90">
    <property type="entry name" value="Phosphatidylinositol 3-kinase Catalytic Subunit, Chain A, domain 1"/>
    <property type="match status" value="1"/>
</dbReference>
<dbReference type="InterPro" id="IPR029071">
    <property type="entry name" value="Ubiquitin-like_domsf"/>
</dbReference>
<dbReference type="Pfam" id="PF00443">
    <property type="entry name" value="UCH"/>
    <property type="match status" value="1"/>
</dbReference>
<comment type="catalytic activity">
    <reaction evidence="1 6">
        <text>Thiol-dependent hydrolysis of ester, thioester, amide, peptide and isopeptide bonds formed by the C-terminal Gly of ubiquitin (a 76-residue protein attached to proteins as an intracellular targeting signal).</text>
        <dbReference type="EC" id="3.4.19.12"/>
    </reaction>
</comment>